<accession>A0ABP4C567</accession>
<keyword evidence="2" id="KW-1185">Reference proteome</keyword>
<comment type="caution">
    <text evidence="1">The sequence shown here is derived from an EMBL/GenBank/DDBJ whole genome shotgun (WGS) entry which is preliminary data.</text>
</comment>
<evidence type="ECO:0000313" key="1">
    <source>
        <dbReference type="EMBL" id="GAA0959757.1"/>
    </source>
</evidence>
<evidence type="ECO:0000313" key="2">
    <source>
        <dbReference type="Proteomes" id="UP001500542"/>
    </source>
</evidence>
<gene>
    <name evidence="1" type="ORF">GCM10009554_73860</name>
</gene>
<name>A0ABP4C567_9ACTN</name>
<dbReference type="EMBL" id="BAAAHK010000021">
    <property type="protein sequence ID" value="GAA0959757.1"/>
    <property type="molecule type" value="Genomic_DNA"/>
</dbReference>
<reference evidence="2" key="1">
    <citation type="journal article" date="2019" name="Int. J. Syst. Evol. Microbiol.">
        <title>The Global Catalogue of Microorganisms (GCM) 10K type strain sequencing project: providing services to taxonomists for standard genome sequencing and annotation.</title>
        <authorList>
            <consortium name="The Broad Institute Genomics Platform"/>
            <consortium name="The Broad Institute Genome Sequencing Center for Infectious Disease"/>
            <person name="Wu L."/>
            <person name="Ma J."/>
        </authorList>
    </citation>
    <scope>NUCLEOTIDE SEQUENCE [LARGE SCALE GENOMIC DNA]</scope>
    <source>
        <strain evidence="2">JCM 10977</strain>
    </source>
</reference>
<proteinExistence type="predicted"/>
<protein>
    <submittedName>
        <fullName evidence="1">Uncharacterized protein</fullName>
    </submittedName>
</protein>
<sequence>MLMEIPQLRPACRHSDSELLITIDTVEAARDTLDSYRLELLADLDSRGLARELGAKDTTELLTLRCIWLLGSSTSTTDAPSPRWW</sequence>
<dbReference type="Proteomes" id="UP001500542">
    <property type="component" value="Unassembled WGS sequence"/>
</dbReference>
<organism evidence="1 2">
    <name type="scientific">Kribbella koreensis</name>
    <dbReference type="NCBI Taxonomy" id="57909"/>
    <lineage>
        <taxon>Bacteria</taxon>
        <taxon>Bacillati</taxon>
        <taxon>Actinomycetota</taxon>
        <taxon>Actinomycetes</taxon>
        <taxon>Propionibacteriales</taxon>
        <taxon>Kribbellaceae</taxon>
        <taxon>Kribbella</taxon>
    </lineage>
</organism>